<evidence type="ECO:0000313" key="6">
    <source>
        <dbReference type="EMBL" id="ETO61843.1"/>
    </source>
</evidence>
<keyword evidence="3 5" id="KW-0964">Secreted</keyword>
<evidence type="ECO:0000256" key="4">
    <source>
        <dbReference type="ARBA" id="ARBA00022729"/>
    </source>
</evidence>
<dbReference type="InterPro" id="IPR031825">
    <property type="entry name" value="RXLR"/>
</dbReference>
<dbReference type="AlphaFoldDB" id="A0A080Z5E1"/>
<dbReference type="GO" id="GO:0005576">
    <property type="term" value="C:extracellular region"/>
    <property type="evidence" value="ECO:0007669"/>
    <property type="project" value="UniProtKB-SubCell"/>
</dbReference>
<protein>
    <recommendedName>
        <fullName evidence="5">RxLR effector protein</fullName>
    </recommendedName>
</protein>
<comment type="function">
    <text evidence="5">Effector that suppresses plant defense responses during pathogen infection.</text>
</comment>
<accession>A0A080Z5E1</accession>
<comment type="similarity">
    <text evidence="2 5">Belongs to the RxLR effector family.</text>
</comment>
<dbReference type="OrthoDB" id="10275634at2759"/>
<sequence length="127" mass="14197">MRFSNIFLMVSAAVLLTSDLCGATNAQGDIVSKLGPEMVRSADAFASVKRSLRSHNVDGDDEEERAGGVNAFEEGKLNKMLGDINFAYKKFAKWSNRGWTSNDVYDHVPYKLYSQYYDYRKIAGHAS</sequence>
<comment type="subcellular location">
    <subcellularLocation>
        <location evidence="1 5">Secreted</location>
    </subcellularLocation>
</comment>
<name>A0A080Z5E1_PHYNI</name>
<evidence type="ECO:0000256" key="3">
    <source>
        <dbReference type="ARBA" id="ARBA00022525"/>
    </source>
</evidence>
<evidence type="ECO:0000256" key="5">
    <source>
        <dbReference type="RuleBase" id="RU367124"/>
    </source>
</evidence>
<dbReference type="EMBL" id="ANJA01003712">
    <property type="protein sequence ID" value="ETO61843.1"/>
    <property type="molecule type" value="Genomic_DNA"/>
</dbReference>
<feature type="chain" id="PRO_5007378236" description="RxLR effector protein" evidence="5">
    <location>
        <begin position="24"/>
        <end position="127"/>
    </location>
</feature>
<reference evidence="7 8" key="1">
    <citation type="submission" date="2013-11" db="EMBL/GenBank/DDBJ databases">
        <title>The Genome Sequence of Phytophthora parasitica P1976.</title>
        <authorList>
            <consortium name="The Broad Institute Genomics Platform"/>
            <person name="Russ C."/>
            <person name="Tyler B."/>
            <person name="Panabieres F."/>
            <person name="Shan W."/>
            <person name="Tripathy S."/>
            <person name="Grunwald N."/>
            <person name="Machado M."/>
            <person name="Johnson C.S."/>
            <person name="Walker B."/>
            <person name="Young S."/>
            <person name="Zeng Q."/>
            <person name="Gargeya S."/>
            <person name="Fitzgerald M."/>
            <person name="Haas B."/>
            <person name="Abouelleil A."/>
            <person name="Allen A.W."/>
            <person name="Alvarado L."/>
            <person name="Arachchi H.M."/>
            <person name="Berlin A.M."/>
            <person name="Chapman S.B."/>
            <person name="Gainer-Dewar J."/>
            <person name="Goldberg J."/>
            <person name="Griggs A."/>
            <person name="Gujja S."/>
            <person name="Hansen M."/>
            <person name="Howarth C."/>
            <person name="Imamovic A."/>
            <person name="Ireland A."/>
            <person name="Larimer J."/>
            <person name="McCowan C."/>
            <person name="Murphy C."/>
            <person name="Pearson M."/>
            <person name="Poon T.W."/>
            <person name="Priest M."/>
            <person name="Roberts A."/>
            <person name="Saif S."/>
            <person name="Shea T."/>
            <person name="Sisk P."/>
            <person name="Sykes S."/>
            <person name="Wortman J."/>
            <person name="Nusbaum C."/>
            <person name="Birren B."/>
        </authorList>
    </citation>
    <scope>NUCLEOTIDE SEQUENCE [LARGE SCALE GENOMIC DNA]</scope>
    <source>
        <strain evidence="7 8">P1976</strain>
    </source>
</reference>
<proteinExistence type="inferred from homology"/>
<dbReference type="EMBL" id="ANJA01003706">
    <property type="protein sequence ID" value="ETO61852.1"/>
    <property type="molecule type" value="Genomic_DNA"/>
</dbReference>
<evidence type="ECO:0000256" key="1">
    <source>
        <dbReference type="ARBA" id="ARBA00004613"/>
    </source>
</evidence>
<comment type="domain">
    <text evidence="5">The RxLR-dEER motif acts to carry the protein into the host cell cytoplasm through binding to cell surface phosphatidylinositol-3-phosphate.</text>
</comment>
<dbReference type="Pfam" id="PF16810">
    <property type="entry name" value="RXLR"/>
    <property type="match status" value="1"/>
</dbReference>
<evidence type="ECO:0000313" key="8">
    <source>
        <dbReference type="Proteomes" id="UP000028582"/>
    </source>
</evidence>
<organism evidence="7 8">
    <name type="scientific">Phytophthora nicotianae P1976</name>
    <dbReference type="NCBI Taxonomy" id="1317066"/>
    <lineage>
        <taxon>Eukaryota</taxon>
        <taxon>Sar</taxon>
        <taxon>Stramenopiles</taxon>
        <taxon>Oomycota</taxon>
        <taxon>Peronosporomycetes</taxon>
        <taxon>Peronosporales</taxon>
        <taxon>Peronosporaceae</taxon>
        <taxon>Phytophthora</taxon>
    </lineage>
</organism>
<dbReference type="Proteomes" id="UP000028582">
    <property type="component" value="Unassembled WGS sequence"/>
</dbReference>
<feature type="signal peptide" evidence="5">
    <location>
        <begin position="1"/>
        <end position="23"/>
    </location>
</feature>
<evidence type="ECO:0000313" key="7">
    <source>
        <dbReference type="EMBL" id="ETO61852.1"/>
    </source>
</evidence>
<keyword evidence="4 5" id="KW-0732">Signal</keyword>
<gene>
    <name evidence="7" type="ORF">F444_20193</name>
    <name evidence="6" type="ORF">F444_20198</name>
</gene>
<comment type="caution">
    <text evidence="7">The sequence shown here is derived from an EMBL/GenBank/DDBJ whole genome shotgun (WGS) entry which is preliminary data.</text>
</comment>
<evidence type="ECO:0000256" key="2">
    <source>
        <dbReference type="ARBA" id="ARBA00010400"/>
    </source>
</evidence>